<dbReference type="NCBIfam" id="TIGR03287">
    <property type="entry name" value="methan_mark_16"/>
    <property type="match status" value="1"/>
</dbReference>
<accession>A0A0U2V2P6</accession>
<dbReference type="EMBL" id="CP011266">
    <property type="protein sequence ID" value="ALT68770.1"/>
    <property type="molecule type" value="Genomic_DNA"/>
</dbReference>
<dbReference type="InterPro" id="IPR017896">
    <property type="entry name" value="4Fe4S_Fe-S-bd"/>
</dbReference>
<dbReference type="Proteomes" id="UP000067738">
    <property type="component" value="Chromosome"/>
</dbReference>
<reference evidence="2 3" key="1">
    <citation type="submission" date="2015-04" db="EMBL/GenBank/DDBJ databases">
        <title>The complete genome sequence of the rumen methanogen Methanobrevibacter millerae SM9.</title>
        <authorList>
            <person name="Leahy S.C."/>
            <person name="Kelly W.J."/>
            <person name="Pacheco D.M."/>
            <person name="Li D."/>
            <person name="Altermann E."/>
            <person name="Attwood G.T."/>
        </authorList>
    </citation>
    <scope>NUCLEOTIDE SEQUENCE [LARGE SCALE GENOMIC DNA]</scope>
    <source>
        <strain evidence="2 3">SM9</strain>
    </source>
</reference>
<name>A0A0U2V2P6_9EURY</name>
<feature type="domain" description="4Fe-4S ferredoxin-type" evidence="1">
    <location>
        <begin position="319"/>
        <end position="345"/>
    </location>
</feature>
<gene>
    <name evidence="2" type="ORF">sm9_0981</name>
</gene>
<dbReference type="PROSITE" id="PS51379">
    <property type="entry name" value="4FE4S_FER_2"/>
    <property type="match status" value="2"/>
</dbReference>
<dbReference type="SUPFAM" id="SSF54862">
    <property type="entry name" value="4Fe-4S ferredoxins"/>
    <property type="match status" value="1"/>
</dbReference>
<dbReference type="Gene3D" id="3.30.70.20">
    <property type="match status" value="1"/>
</dbReference>
<organism evidence="2 3">
    <name type="scientific">Methanobrevibacter millerae</name>
    <dbReference type="NCBI Taxonomy" id="230361"/>
    <lineage>
        <taxon>Archaea</taxon>
        <taxon>Methanobacteriati</taxon>
        <taxon>Methanobacteriota</taxon>
        <taxon>Methanomada group</taxon>
        <taxon>Methanobacteria</taxon>
        <taxon>Methanobacteriales</taxon>
        <taxon>Methanobacteriaceae</taxon>
        <taxon>Methanobrevibacter</taxon>
    </lineage>
</organism>
<dbReference type="InterPro" id="IPR017677">
    <property type="entry name" value="Methan_mark_16"/>
</dbReference>
<keyword evidence="3" id="KW-1185">Reference proteome</keyword>
<feature type="domain" description="4Fe-4S ferredoxin-type" evidence="1">
    <location>
        <begin position="346"/>
        <end position="375"/>
    </location>
</feature>
<evidence type="ECO:0000313" key="2">
    <source>
        <dbReference type="EMBL" id="ALT68770.1"/>
    </source>
</evidence>
<sequence>MELKKRDINQINKRIDDGEANIYTAEEFKKLIKEDNAPSFDEVDVVTTGTCGVMSGTAAILNFIVSEPGEFIRADKVYLNGVPAYAGPCPNEWLGEVDVILHGTSHSINDEGYGGGFLLKDIMEGKSVDVRVESVDGKTIENTITKSDINRAQIIGSRMAFKNYTAFTNPNSEAVSSIFAATPLEGNLSGLTFSGCGDLNPLENDLPHNVIKTGKKVLLNDAEAFILGDGTRSNPQKPNLMLSGDLTQMDSYYFGGFKTGQGGEIFNTVAIPIPVLNEEIYNNLLICDSDVTLPVADIKGRHLPLAETNYYELWGTYDLRPQYDRAKCSVCDSCEVENVCPTNAFSNQRLDLSRCFGCGMCANFCSHDAFDMNTGSVDLKINEKDVNIPIICRQSDRLRANKLSLKLKKMIKSGEFKL</sequence>
<dbReference type="KEGG" id="mmil:sm9_0981"/>
<dbReference type="PATRIC" id="fig|230361.4.peg.1011"/>
<proteinExistence type="predicted"/>
<protein>
    <submittedName>
        <fullName evidence="2">Methanogenesis marker protein 16</fullName>
    </submittedName>
</protein>
<dbReference type="Pfam" id="PF01837">
    <property type="entry name" value="HcyBio"/>
    <property type="match status" value="1"/>
</dbReference>
<dbReference type="AlphaFoldDB" id="A0A0U2V2P6"/>
<evidence type="ECO:0000313" key="3">
    <source>
        <dbReference type="Proteomes" id="UP000067738"/>
    </source>
</evidence>
<dbReference type="InterPro" id="IPR002708">
    <property type="entry name" value="HcyBio"/>
</dbReference>
<evidence type="ECO:0000259" key="1">
    <source>
        <dbReference type="PROSITE" id="PS51379"/>
    </source>
</evidence>